<keyword evidence="3" id="KW-1185">Reference proteome</keyword>
<gene>
    <name evidence="2" type="ORF">S-PM2d241</name>
    <name evidence="1" type="ORF">S-PM2p241</name>
</gene>
<reference evidence="1 3" key="2">
    <citation type="journal article" date="2005" name="J. Bacteriol.">
        <title>The genome of S-PM2, a 'photosynthetic' T4-type bacteriophage that infects marine Synechococcus strains.</title>
        <authorList>
            <person name="Mann N.H."/>
            <person name="Clokie M.R."/>
            <person name="Millard A."/>
            <person name="Cook A."/>
            <person name="Wilson W.H."/>
            <person name="Wheatley P.J."/>
            <person name="Letarov A."/>
            <person name="Krisch H.M."/>
        </authorList>
    </citation>
    <scope>NUCLEOTIDE SEQUENCE</scope>
</reference>
<evidence type="ECO:0000313" key="1">
    <source>
        <dbReference type="EMBL" id="CBR26938.1"/>
    </source>
</evidence>
<dbReference type="KEGG" id="vg:10100906"/>
<protein>
    <submittedName>
        <fullName evidence="1">Hypothetical-Protein / belonging to T4-LIKE GC: 818</fullName>
    </submittedName>
</protein>
<dbReference type="Proteomes" id="UP000000994">
    <property type="component" value="Segment"/>
</dbReference>
<evidence type="ECO:0000313" key="2">
    <source>
        <dbReference type="EMBL" id="CFW42194.1"/>
    </source>
</evidence>
<dbReference type="EMBL" id="LN828717">
    <property type="protein sequence ID" value="CFW42194.1"/>
    <property type="molecule type" value="Genomic_DNA"/>
</dbReference>
<proteinExistence type="predicted"/>
<name>D8FRN1_BPSYP</name>
<reference evidence="1 3" key="1">
    <citation type="journal article" date="2004" name="Proc. Natl. Acad. Sci. U.S.A.">
        <title>Genetic organization of the psbAD region in phages infecting marine Synechococcus strains.</title>
        <authorList>
            <person name="Millard A."/>
            <person name="Clokie M.R."/>
            <person name="Shub D.A."/>
            <person name="Mann N.H."/>
        </authorList>
    </citation>
    <scope>NUCLEOTIDE SEQUENCE [LARGE SCALE GENOMIC DNA]</scope>
</reference>
<dbReference type="Proteomes" id="UP000246186">
    <property type="component" value="Genome"/>
</dbReference>
<dbReference type="EMBL" id="AJ630128">
    <property type="protein sequence ID" value="CBR26938.1"/>
    <property type="molecule type" value="Genomic_DNA"/>
</dbReference>
<dbReference type="RefSeq" id="YP_004030790.1">
    <property type="nucleotide sequence ID" value="NC_006820.1"/>
</dbReference>
<reference evidence="2" key="4">
    <citation type="submission" date="2015-02" db="EMBL/GenBank/DDBJ databases">
        <authorList>
            <person name="Chooi Y.-H."/>
        </authorList>
    </citation>
    <scope>NUCLEOTIDE SEQUENCE</scope>
</reference>
<reference evidence="2 4" key="3">
    <citation type="journal article" date="2015" name="PLoS ONE">
        <title>Spontaneous Deletion of an "ORFanage" Region Facilitates Host Adaptation in a "Photosynthetic" Cyanophage.</title>
        <authorList>
            <person name="Puxty R.J."/>
            <person name="Perez-Sepulveda B."/>
            <person name="Rihtman B."/>
            <person name="Evans D.J."/>
            <person name="Millard A.D."/>
            <person name="Scanlan D.J."/>
        </authorList>
    </citation>
    <scope>NUCLEOTIDE SEQUENCE [LARGE SCALE GENOMIC DNA]</scope>
</reference>
<organismHost>
    <name type="scientific">Synechococcus</name>
    <dbReference type="NCBI Taxonomy" id="1129"/>
</organismHost>
<accession>D8FRN1</accession>
<sequence length="66" mass="7407">MTEAYAIFTTGNDYYDRPELFGLYAAAEKAEAEAAVLRERLEDAEIATYPGEPLYSLVKVAYVPIR</sequence>
<evidence type="ECO:0000313" key="3">
    <source>
        <dbReference type="Proteomes" id="UP000000994"/>
    </source>
</evidence>
<organism evidence="1 3">
    <name type="scientific">Synechococcus phage S-PM2</name>
    <dbReference type="NCBI Taxonomy" id="238854"/>
    <lineage>
        <taxon>Viruses</taxon>
        <taxon>Duplodnaviria</taxon>
        <taxon>Heunggongvirae</taxon>
        <taxon>Uroviricota</taxon>
        <taxon>Caudoviricetes</taxon>
        <taxon>Pantevenvirales</taxon>
        <taxon>Kyanoviridae</taxon>
        <taxon>Nodensvirus</taxon>
        <taxon>Nodensvirus spm2</taxon>
    </lineage>
</organism>
<evidence type="ECO:0000313" key="4">
    <source>
        <dbReference type="Proteomes" id="UP000246186"/>
    </source>
</evidence>